<keyword evidence="1" id="KW-0812">Transmembrane</keyword>
<dbReference type="OrthoDB" id="7062065at2"/>
<protein>
    <submittedName>
        <fullName evidence="2">Uncharacterized protein</fullName>
    </submittedName>
</protein>
<evidence type="ECO:0000313" key="3">
    <source>
        <dbReference type="Proteomes" id="UP000296201"/>
    </source>
</evidence>
<feature type="transmembrane region" description="Helical" evidence="1">
    <location>
        <begin position="52"/>
        <end position="73"/>
    </location>
</feature>
<keyword evidence="3" id="KW-1185">Reference proteome</keyword>
<dbReference type="AlphaFoldDB" id="A0A4P7NYI6"/>
<organism evidence="2 3">
    <name type="scientific">Hydrogenovibrio crunogenus</name>
    <dbReference type="NCBI Taxonomy" id="39765"/>
    <lineage>
        <taxon>Bacteria</taxon>
        <taxon>Pseudomonadati</taxon>
        <taxon>Pseudomonadota</taxon>
        <taxon>Gammaproteobacteria</taxon>
        <taxon>Thiotrichales</taxon>
        <taxon>Piscirickettsiaceae</taxon>
        <taxon>Hydrogenovibrio</taxon>
    </lineage>
</organism>
<proteinExistence type="predicted"/>
<dbReference type="RefSeq" id="WP_135795415.1">
    <property type="nucleotide sequence ID" value="NZ_CP032096.1"/>
</dbReference>
<evidence type="ECO:0000313" key="2">
    <source>
        <dbReference type="EMBL" id="QBZ82736.1"/>
    </source>
</evidence>
<feature type="transmembrane region" description="Helical" evidence="1">
    <location>
        <begin position="170"/>
        <end position="189"/>
    </location>
</feature>
<keyword evidence="1" id="KW-0472">Membrane</keyword>
<reference evidence="2 3" key="1">
    <citation type="submission" date="2018-08" db="EMBL/GenBank/DDBJ databases">
        <title>Horizontal acquisition of hydrogen conversion ability and other habitat adaptations in Hydrogenovibrio crunogenus strains.</title>
        <authorList>
            <person name="Gonnella G."/>
            <person name="Adam N."/>
            <person name="Perner M."/>
        </authorList>
    </citation>
    <scope>NUCLEOTIDE SEQUENCE [LARGE SCALE GENOMIC DNA]</scope>
    <source>
        <strain evidence="2 3">SP-41</strain>
    </source>
</reference>
<dbReference type="Proteomes" id="UP000296201">
    <property type="component" value="Chromosome"/>
</dbReference>
<name>A0A4P7NYI6_9GAMM</name>
<accession>A0A4P7NYI6</accession>
<gene>
    <name evidence="2" type="ORF">GHNINEIG_00772</name>
</gene>
<sequence>MKQAHDLSPGLLRQRRNLMISSAILLFLSFAQADIHSFQVLGISATFGRPEAVVYALAVITLYFFYRYVVYLLQEPEFKISTEFFNQLNRYAYPKIVSLRDRTYPAGKGFEIYENLGVRKAGKFSWVIMVAAEKDQMGGFISKDLIVSLKEIWWEAVKASLLTLVARSYFTDYFFPFLLALVALTVTFLEK</sequence>
<dbReference type="EMBL" id="CP032096">
    <property type="protein sequence ID" value="QBZ82736.1"/>
    <property type="molecule type" value="Genomic_DNA"/>
</dbReference>
<keyword evidence="1" id="KW-1133">Transmembrane helix</keyword>
<evidence type="ECO:0000256" key="1">
    <source>
        <dbReference type="SAM" id="Phobius"/>
    </source>
</evidence>